<protein>
    <submittedName>
        <fullName evidence="1">Uncharacterized protein</fullName>
    </submittedName>
</protein>
<dbReference type="Proteomes" id="UP001154114">
    <property type="component" value="Chromosome 6"/>
</dbReference>
<name>A0A9N8L0B6_CHRIL</name>
<dbReference type="EMBL" id="LR824009">
    <property type="protein sequence ID" value="CAD0197524.1"/>
    <property type="molecule type" value="Genomic_DNA"/>
</dbReference>
<proteinExistence type="predicted"/>
<dbReference type="AlphaFoldDB" id="A0A9N8L0B6"/>
<evidence type="ECO:0000313" key="1">
    <source>
        <dbReference type="EMBL" id="CAD0197524.1"/>
    </source>
</evidence>
<accession>A0A9N8L0B6</accession>
<sequence length="145" mass="15793">MIALTSTYLNPVHFVNGVCGAGAHSNDDDVGCIPDRCNSTLSRGTGRAGSRLLTHARCTLSQNNSTSTTTRIAVTSRYLLGLRQGTGAHGPALPGAAPLGLHWQRDLPQHHVHLFMYLILKLFTRYRETAPSLFGIARRSKERKA</sequence>
<reference evidence="1" key="1">
    <citation type="submission" date="2021-12" db="EMBL/GenBank/DDBJ databases">
        <authorList>
            <person name="King R."/>
        </authorList>
    </citation>
    <scope>NUCLEOTIDE SEQUENCE</scope>
</reference>
<dbReference type="OrthoDB" id="7207334at2759"/>
<keyword evidence="2" id="KW-1185">Reference proteome</keyword>
<organism evidence="1 2">
    <name type="scientific">Chrysodeixis includens</name>
    <name type="common">Soybean looper</name>
    <name type="synonym">Pseudoplusia includens</name>
    <dbReference type="NCBI Taxonomy" id="689277"/>
    <lineage>
        <taxon>Eukaryota</taxon>
        <taxon>Metazoa</taxon>
        <taxon>Ecdysozoa</taxon>
        <taxon>Arthropoda</taxon>
        <taxon>Hexapoda</taxon>
        <taxon>Insecta</taxon>
        <taxon>Pterygota</taxon>
        <taxon>Neoptera</taxon>
        <taxon>Endopterygota</taxon>
        <taxon>Lepidoptera</taxon>
        <taxon>Glossata</taxon>
        <taxon>Ditrysia</taxon>
        <taxon>Noctuoidea</taxon>
        <taxon>Noctuidae</taxon>
        <taxon>Plusiinae</taxon>
        <taxon>Chrysodeixis</taxon>
    </lineage>
</organism>
<evidence type="ECO:0000313" key="2">
    <source>
        <dbReference type="Proteomes" id="UP001154114"/>
    </source>
</evidence>
<gene>
    <name evidence="1" type="ORF">CINC_LOCUS11804</name>
</gene>